<dbReference type="InterPro" id="IPR016181">
    <property type="entry name" value="Acyl_CoA_acyltransferase"/>
</dbReference>
<comment type="caution">
    <text evidence="1">The sequence shown here is derived from an EMBL/GenBank/DDBJ whole genome shotgun (WGS) entry which is preliminary data.</text>
</comment>
<dbReference type="PANTHER" id="PTHR47017:SF1">
    <property type="entry name" value="ACYL-COA"/>
    <property type="match status" value="1"/>
</dbReference>
<proteinExistence type="predicted"/>
<dbReference type="SUPFAM" id="SSF55729">
    <property type="entry name" value="Acyl-CoA N-acyltransferases (Nat)"/>
    <property type="match status" value="1"/>
</dbReference>
<dbReference type="AlphaFoldDB" id="A0AAV9IMF6"/>
<gene>
    <name evidence="1" type="ORF">GAYE_SCF56G6377</name>
</gene>
<dbReference type="Gene3D" id="3.40.630.30">
    <property type="match status" value="1"/>
</dbReference>
<protein>
    <recommendedName>
        <fullName evidence="3">GNAT family N-acetyltransferase</fullName>
    </recommendedName>
</protein>
<sequence length="454" mass="53526">MLLAWQIGYCFLSTNIIKYSGCLKENWKNIRSVSALSRRPTSYILCVEGEQLPCTKQREESYPTLVPRLLNSIDQVSKEQWNQLLSDESCPFTEYEWLYGLEKCGCVCKETGWQPLHLVLEEPNSKIIYAALPLYIKYHSMGEFIFDYIWQDIAATMSFQYYPKLLSMVPFTPVTSRRVLTISELLRPHLLSEISQCLKDLVEESSIESVHLNFVANDEVSVFTRHGFLHRKSVQYRFLNDCGGRPFQNFDEFLGKMKSKKRIQLKRERRRIYEEEKIRLEVLLADEIPKEAFRQMYQLYKSTIDRFFYGRLYLNPSFFYYLEEHYRKYLCFVLAYREDQLVAGTFNLIKNGRFHGRYWGCFEQVSGLHFETCYYKPIEYCIERGLRSVEPGAGGGDFKFVRGFDPFIVHSLHYFKNEGLANVIKSFVEEESRHVDYVCSRLSEQSALRKSNAS</sequence>
<reference evidence="1 2" key="1">
    <citation type="submission" date="2022-07" db="EMBL/GenBank/DDBJ databases">
        <title>Genome-wide signatures of adaptation to extreme environments.</title>
        <authorList>
            <person name="Cho C.H."/>
            <person name="Yoon H.S."/>
        </authorList>
    </citation>
    <scope>NUCLEOTIDE SEQUENCE [LARGE SCALE GENOMIC DNA]</scope>
    <source>
        <strain evidence="1 2">108.79 E11</strain>
    </source>
</reference>
<dbReference type="Proteomes" id="UP001300502">
    <property type="component" value="Unassembled WGS sequence"/>
</dbReference>
<dbReference type="EMBL" id="JANCYU010000064">
    <property type="protein sequence ID" value="KAK4528434.1"/>
    <property type="molecule type" value="Genomic_DNA"/>
</dbReference>
<evidence type="ECO:0008006" key="3">
    <source>
        <dbReference type="Google" id="ProtNLM"/>
    </source>
</evidence>
<accession>A0AAV9IMF6</accession>
<organism evidence="1 2">
    <name type="scientific">Galdieria yellowstonensis</name>
    <dbReference type="NCBI Taxonomy" id="3028027"/>
    <lineage>
        <taxon>Eukaryota</taxon>
        <taxon>Rhodophyta</taxon>
        <taxon>Bangiophyceae</taxon>
        <taxon>Galdieriales</taxon>
        <taxon>Galdieriaceae</taxon>
        <taxon>Galdieria</taxon>
    </lineage>
</organism>
<name>A0AAV9IMF6_9RHOD</name>
<dbReference type="Pfam" id="PF04339">
    <property type="entry name" value="FemAB_like"/>
    <property type="match status" value="1"/>
</dbReference>
<dbReference type="PANTHER" id="PTHR47017">
    <property type="entry name" value="ACYL-COA"/>
    <property type="match status" value="1"/>
</dbReference>
<evidence type="ECO:0000313" key="1">
    <source>
        <dbReference type="EMBL" id="KAK4528434.1"/>
    </source>
</evidence>
<dbReference type="InterPro" id="IPR007434">
    <property type="entry name" value="FemAB-like"/>
</dbReference>
<keyword evidence="2" id="KW-1185">Reference proteome</keyword>
<evidence type="ECO:0000313" key="2">
    <source>
        <dbReference type="Proteomes" id="UP001300502"/>
    </source>
</evidence>